<sequence length="71" mass="8203">MPPISPSAGDPATATLRNKEGKDKDREKRKQEVKIRKRHNGAVDNLEIRRVDLLLEGVDLIRSHWRKKTPH</sequence>
<dbReference type="AlphaFoldDB" id="A0AAD7RAR5"/>
<name>A0AAD7RAR5_9TELE</name>
<evidence type="ECO:0000313" key="3">
    <source>
        <dbReference type="Proteomes" id="UP001221898"/>
    </source>
</evidence>
<protein>
    <submittedName>
        <fullName evidence="2">Uncharacterized protein</fullName>
    </submittedName>
</protein>
<gene>
    <name evidence="2" type="ORF">AAFF_G00272770</name>
</gene>
<organism evidence="2 3">
    <name type="scientific">Aldrovandia affinis</name>
    <dbReference type="NCBI Taxonomy" id="143900"/>
    <lineage>
        <taxon>Eukaryota</taxon>
        <taxon>Metazoa</taxon>
        <taxon>Chordata</taxon>
        <taxon>Craniata</taxon>
        <taxon>Vertebrata</taxon>
        <taxon>Euteleostomi</taxon>
        <taxon>Actinopterygii</taxon>
        <taxon>Neopterygii</taxon>
        <taxon>Teleostei</taxon>
        <taxon>Notacanthiformes</taxon>
        <taxon>Halosauridae</taxon>
        <taxon>Aldrovandia</taxon>
    </lineage>
</organism>
<proteinExistence type="predicted"/>
<comment type="caution">
    <text evidence="2">The sequence shown here is derived from an EMBL/GenBank/DDBJ whole genome shotgun (WGS) entry which is preliminary data.</text>
</comment>
<feature type="region of interest" description="Disordered" evidence="1">
    <location>
        <begin position="1"/>
        <end position="36"/>
    </location>
</feature>
<dbReference type="Proteomes" id="UP001221898">
    <property type="component" value="Unassembled WGS sequence"/>
</dbReference>
<keyword evidence="3" id="KW-1185">Reference proteome</keyword>
<dbReference type="EMBL" id="JAINUG010000379">
    <property type="protein sequence ID" value="KAJ8372953.1"/>
    <property type="molecule type" value="Genomic_DNA"/>
</dbReference>
<feature type="compositionally biased region" description="Basic and acidic residues" evidence="1">
    <location>
        <begin position="17"/>
        <end position="34"/>
    </location>
</feature>
<evidence type="ECO:0000256" key="1">
    <source>
        <dbReference type="SAM" id="MobiDB-lite"/>
    </source>
</evidence>
<reference evidence="2" key="1">
    <citation type="journal article" date="2023" name="Science">
        <title>Genome structures resolve the early diversification of teleost fishes.</title>
        <authorList>
            <person name="Parey E."/>
            <person name="Louis A."/>
            <person name="Montfort J."/>
            <person name="Bouchez O."/>
            <person name="Roques C."/>
            <person name="Iampietro C."/>
            <person name="Lluch J."/>
            <person name="Castinel A."/>
            <person name="Donnadieu C."/>
            <person name="Desvignes T."/>
            <person name="Floi Bucao C."/>
            <person name="Jouanno E."/>
            <person name="Wen M."/>
            <person name="Mejri S."/>
            <person name="Dirks R."/>
            <person name="Jansen H."/>
            <person name="Henkel C."/>
            <person name="Chen W.J."/>
            <person name="Zahm M."/>
            <person name="Cabau C."/>
            <person name="Klopp C."/>
            <person name="Thompson A.W."/>
            <person name="Robinson-Rechavi M."/>
            <person name="Braasch I."/>
            <person name="Lecointre G."/>
            <person name="Bobe J."/>
            <person name="Postlethwait J.H."/>
            <person name="Berthelot C."/>
            <person name="Roest Crollius H."/>
            <person name="Guiguen Y."/>
        </authorList>
    </citation>
    <scope>NUCLEOTIDE SEQUENCE</scope>
    <source>
        <strain evidence="2">NC1722</strain>
    </source>
</reference>
<evidence type="ECO:0000313" key="2">
    <source>
        <dbReference type="EMBL" id="KAJ8372953.1"/>
    </source>
</evidence>
<accession>A0AAD7RAR5</accession>